<dbReference type="OrthoDB" id="7773807at2"/>
<proteinExistence type="predicted"/>
<accession>A0A1N7KKN3</accession>
<dbReference type="PROSITE" id="PS51257">
    <property type="entry name" value="PROKAR_LIPOPROTEIN"/>
    <property type="match status" value="1"/>
</dbReference>
<evidence type="ECO:0000313" key="3">
    <source>
        <dbReference type="Proteomes" id="UP000186141"/>
    </source>
</evidence>
<keyword evidence="1" id="KW-0732">Signal</keyword>
<dbReference type="STRING" id="1086013.SAMN05421774_101507"/>
<feature type="chain" id="PRO_5012184855" description="Lipoprotein" evidence="1">
    <location>
        <begin position="22"/>
        <end position="151"/>
    </location>
</feature>
<feature type="signal peptide" evidence="1">
    <location>
        <begin position="1"/>
        <end position="21"/>
    </location>
</feature>
<gene>
    <name evidence="2" type="ORF">SAMN05421774_101507</name>
</gene>
<dbReference type="RefSeq" id="WP_076528362.1">
    <property type="nucleotide sequence ID" value="NZ_BMEH01000001.1"/>
</dbReference>
<evidence type="ECO:0008006" key="4">
    <source>
        <dbReference type="Google" id="ProtNLM"/>
    </source>
</evidence>
<name>A0A1N7KKN3_9RHOB</name>
<evidence type="ECO:0000256" key="1">
    <source>
        <dbReference type="SAM" id="SignalP"/>
    </source>
</evidence>
<evidence type="ECO:0000313" key="2">
    <source>
        <dbReference type="EMBL" id="SIS62064.1"/>
    </source>
</evidence>
<organism evidence="2 3">
    <name type="scientific">Gemmobacter megaterium</name>
    <dbReference type="NCBI Taxonomy" id="1086013"/>
    <lineage>
        <taxon>Bacteria</taxon>
        <taxon>Pseudomonadati</taxon>
        <taxon>Pseudomonadota</taxon>
        <taxon>Alphaproteobacteria</taxon>
        <taxon>Rhodobacterales</taxon>
        <taxon>Paracoccaceae</taxon>
        <taxon>Gemmobacter</taxon>
    </lineage>
</organism>
<keyword evidence="3" id="KW-1185">Reference proteome</keyword>
<dbReference type="EMBL" id="FTOT01000001">
    <property type="protein sequence ID" value="SIS62064.1"/>
    <property type="molecule type" value="Genomic_DNA"/>
</dbReference>
<reference evidence="2 3" key="1">
    <citation type="submission" date="2017-01" db="EMBL/GenBank/DDBJ databases">
        <authorList>
            <person name="Mah S.A."/>
            <person name="Swanson W.J."/>
            <person name="Moy G.W."/>
            <person name="Vacquier V.D."/>
        </authorList>
    </citation>
    <scope>NUCLEOTIDE SEQUENCE [LARGE SCALE GENOMIC DNA]</scope>
    <source>
        <strain evidence="2 3">DSM 26375</strain>
    </source>
</reference>
<sequence>MRKSLLAALAAVMVVSGCATVRESRLNPFNWFGRSERAAAVPAQPARDGGRIPVAQVTELFVEPASGGAIIRAKGVPPTQGWYSAELVREDGAREDEMIFRFVLKEPQDAVQGTPLSREVTVATFVTTQRLEAIRTITVTGSDNARSIRRR</sequence>
<dbReference type="AlphaFoldDB" id="A0A1N7KKN3"/>
<dbReference type="Proteomes" id="UP000186141">
    <property type="component" value="Unassembled WGS sequence"/>
</dbReference>
<protein>
    <recommendedName>
        <fullName evidence="4">Lipoprotein</fullName>
    </recommendedName>
</protein>